<dbReference type="Pfam" id="PF00004">
    <property type="entry name" value="AAA"/>
    <property type="match status" value="1"/>
</dbReference>
<evidence type="ECO:0000256" key="1">
    <source>
        <dbReference type="ARBA" id="ARBA00001947"/>
    </source>
</evidence>
<dbReference type="SUPFAM" id="SSF52540">
    <property type="entry name" value="P-loop containing nucleoside triphosphate hydrolases"/>
    <property type="match status" value="1"/>
</dbReference>
<dbReference type="GO" id="GO:0004176">
    <property type="term" value="F:ATP-dependent peptidase activity"/>
    <property type="evidence" value="ECO:0007669"/>
    <property type="project" value="InterPro"/>
</dbReference>
<keyword evidence="10" id="KW-0378">Hydrolase</keyword>
<evidence type="ECO:0000256" key="17">
    <source>
        <dbReference type="SAM" id="MobiDB-lite"/>
    </source>
</evidence>
<keyword evidence="14 18" id="KW-1133">Transmembrane helix</keyword>
<keyword evidence="8" id="KW-0479">Metal-binding</keyword>
<gene>
    <name evidence="20" type="ORF">KP79_PYT01609</name>
</gene>
<dbReference type="CDD" id="cd19501">
    <property type="entry name" value="RecA-like_FtsH"/>
    <property type="match status" value="1"/>
</dbReference>
<keyword evidence="9" id="KW-0547">Nucleotide-binding</keyword>
<dbReference type="SUPFAM" id="SSF140990">
    <property type="entry name" value="FtsH protease domain-like"/>
    <property type="match status" value="1"/>
</dbReference>
<dbReference type="PANTHER" id="PTHR43655">
    <property type="entry name" value="ATP-DEPENDENT PROTEASE"/>
    <property type="match status" value="1"/>
</dbReference>
<keyword evidence="12" id="KW-0067">ATP-binding</keyword>
<evidence type="ECO:0000256" key="8">
    <source>
        <dbReference type="ARBA" id="ARBA00022723"/>
    </source>
</evidence>
<evidence type="ECO:0000256" key="10">
    <source>
        <dbReference type="ARBA" id="ARBA00022801"/>
    </source>
</evidence>
<dbReference type="OrthoDB" id="1413014at2759"/>
<dbReference type="GO" id="GO:0034982">
    <property type="term" value="P:mitochondrial protein processing"/>
    <property type="evidence" value="ECO:0007669"/>
    <property type="project" value="TreeGrafter"/>
</dbReference>
<comment type="subcellular location">
    <subcellularLocation>
        <location evidence="2">Membrane</location>
        <topology evidence="2">Multi-pass membrane protein</topology>
    </subcellularLocation>
    <subcellularLocation>
        <location evidence="3">Mitochondrion</location>
    </subcellularLocation>
</comment>
<evidence type="ECO:0000256" key="11">
    <source>
        <dbReference type="ARBA" id="ARBA00022833"/>
    </source>
</evidence>
<dbReference type="Gene3D" id="1.10.8.60">
    <property type="match status" value="1"/>
</dbReference>
<feature type="region of interest" description="Disordered" evidence="17">
    <location>
        <begin position="767"/>
        <end position="786"/>
    </location>
</feature>
<dbReference type="Gene3D" id="3.40.50.300">
    <property type="entry name" value="P-loop containing nucleotide triphosphate hydrolases"/>
    <property type="match status" value="1"/>
</dbReference>
<evidence type="ECO:0000313" key="21">
    <source>
        <dbReference type="Proteomes" id="UP000242188"/>
    </source>
</evidence>
<comment type="caution">
    <text evidence="20">The sequence shown here is derived from an EMBL/GenBank/DDBJ whole genome shotgun (WGS) entry which is preliminary data.</text>
</comment>
<dbReference type="Pfam" id="PF01434">
    <property type="entry name" value="Peptidase_M41"/>
    <property type="match status" value="1"/>
</dbReference>
<dbReference type="SMART" id="SM00382">
    <property type="entry name" value="AAA"/>
    <property type="match status" value="1"/>
</dbReference>
<dbReference type="FunFam" id="1.10.8.60:FF:000019">
    <property type="entry name" value="AFG3-like AAA ATPase 2"/>
    <property type="match status" value="1"/>
</dbReference>
<keyword evidence="6" id="KW-0645">Protease</keyword>
<feature type="transmembrane region" description="Helical" evidence="18">
    <location>
        <begin position="134"/>
        <end position="157"/>
    </location>
</feature>
<comment type="similarity">
    <text evidence="5">In the N-terminal section; belongs to the AAA ATPase family.</text>
</comment>
<dbReference type="PANTHER" id="PTHR43655:SF8">
    <property type="entry name" value="PARAPLEGIN"/>
    <property type="match status" value="1"/>
</dbReference>
<keyword evidence="15" id="KW-0482">Metalloprotease</keyword>
<evidence type="ECO:0000313" key="20">
    <source>
        <dbReference type="EMBL" id="OWF45063.1"/>
    </source>
</evidence>
<evidence type="ECO:0000259" key="19">
    <source>
        <dbReference type="SMART" id="SM00382"/>
    </source>
</evidence>
<dbReference type="Pfam" id="PF17862">
    <property type="entry name" value="AAA_lid_3"/>
    <property type="match status" value="1"/>
</dbReference>
<evidence type="ECO:0000256" key="6">
    <source>
        <dbReference type="ARBA" id="ARBA00022670"/>
    </source>
</evidence>
<dbReference type="InterPro" id="IPR003959">
    <property type="entry name" value="ATPase_AAA_core"/>
</dbReference>
<evidence type="ECO:0000256" key="4">
    <source>
        <dbReference type="ARBA" id="ARBA00010044"/>
    </source>
</evidence>
<dbReference type="GO" id="GO:0004222">
    <property type="term" value="F:metalloendopeptidase activity"/>
    <property type="evidence" value="ECO:0007669"/>
    <property type="project" value="InterPro"/>
</dbReference>
<dbReference type="EMBL" id="NEDP02004587">
    <property type="protein sequence ID" value="OWF45063.1"/>
    <property type="molecule type" value="Genomic_DNA"/>
</dbReference>
<organism evidence="20 21">
    <name type="scientific">Mizuhopecten yessoensis</name>
    <name type="common">Japanese scallop</name>
    <name type="synonym">Patinopecten yessoensis</name>
    <dbReference type="NCBI Taxonomy" id="6573"/>
    <lineage>
        <taxon>Eukaryota</taxon>
        <taxon>Metazoa</taxon>
        <taxon>Spiralia</taxon>
        <taxon>Lophotrochozoa</taxon>
        <taxon>Mollusca</taxon>
        <taxon>Bivalvia</taxon>
        <taxon>Autobranchia</taxon>
        <taxon>Pteriomorphia</taxon>
        <taxon>Pectinida</taxon>
        <taxon>Pectinoidea</taxon>
        <taxon>Pectinidae</taxon>
        <taxon>Mizuhopecten</taxon>
    </lineage>
</organism>
<evidence type="ECO:0000256" key="5">
    <source>
        <dbReference type="ARBA" id="ARBA00010550"/>
    </source>
</evidence>
<name>A0A210Q8J8_MIZYE</name>
<dbReference type="GO" id="GO:0005524">
    <property type="term" value="F:ATP binding"/>
    <property type="evidence" value="ECO:0007669"/>
    <property type="project" value="UniProtKB-KW"/>
</dbReference>
<dbReference type="InterPro" id="IPR041569">
    <property type="entry name" value="AAA_lid_3"/>
</dbReference>
<dbReference type="InterPro" id="IPR037219">
    <property type="entry name" value="Peptidase_M41-like"/>
</dbReference>
<evidence type="ECO:0000256" key="12">
    <source>
        <dbReference type="ARBA" id="ARBA00022840"/>
    </source>
</evidence>
<comment type="similarity">
    <text evidence="4">In the C-terminal section; belongs to the peptidase M41 family.</text>
</comment>
<evidence type="ECO:0000256" key="13">
    <source>
        <dbReference type="ARBA" id="ARBA00022946"/>
    </source>
</evidence>
<dbReference type="FunFam" id="3.40.50.300:FF:000277">
    <property type="entry name" value="ATP-dependent zinc metalloprotease FtsH"/>
    <property type="match status" value="1"/>
</dbReference>
<dbReference type="Proteomes" id="UP000242188">
    <property type="component" value="Unassembled WGS sequence"/>
</dbReference>
<dbReference type="STRING" id="6573.A0A210Q8J8"/>
<sequence>MERVCMSRHLQEVLRTCRRRNISVSYGGLVVHGLRNYCRSPHALHGDAYKHCQSMGNPRQKMGTYSALFEKHLWKADTRTMLGGKSISVEGAGHVYQIQNISTSAKRINSEKGSEKGSEKDSKRYGGKDKIEDLFNLQMQLGAVAGLGILASLILMYSRLPVLDTSQELKSILLNNEIERIIIVHKFPLCQHVTFEGKDEHQMREGHIYRIRSKNRFLHNLKKTYEEMEIDPSERLETKVVDNRIQYTALIGLLLMPVLMRKTGLMGNISKPGRNIAKKTQQTTAHPKAEKTMVDMLLGDRANAGYVRGDILSKQGNGVTFKEVAGLKEAKYEVMEFVDYLKSSENVRKLGGKHPRGVLLLGPPGCGKTLLAKAVATEAGVPFFALAGSQFVEMLGGLGASRMRNLFKEARQQAPCIIYVDEIDAIGKKRKGSAADSEEEHTLNQLLVELDGMGTTEGIIMIASTNRSDVLDKALMRPGRFDRQIQIDFPTVDEREEIFHVYMKKLKMTADYKELAPRLAQLTTGMSGADIANICNEAALHAARHANDHVTMGDFYFAIERIVAGAEKKRSVITQEDRKVVAYHEAGHALVGWLLQHSDALLQVSIVPRTNNILGFAQLAPKDNYLYSNQQLFDKMCMMLGGRAAESITFNHVTSGAQDDLDKVTKQAYTQIRSWGMNDRLGCVSFDYSEKSPLLPYSKSLSNIMDEEVKKLVVKAYLATQNLLMENRAKLELLASTLLEKESLTYDEVRDLIGPPPHGDKIKVETRQIMSDAAKEAKSQSKTTND</sequence>
<dbReference type="InterPro" id="IPR050928">
    <property type="entry name" value="ATP-dep_Zn_Metalloprotease"/>
</dbReference>
<accession>A0A210Q8J8</accession>
<feature type="domain" description="AAA+ ATPase" evidence="19">
    <location>
        <begin position="354"/>
        <end position="491"/>
    </location>
</feature>
<evidence type="ECO:0000256" key="3">
    <source>
        <dbReference type="ARBA" id="ARBA00004173"/>
    </source>
</evidence>
<dbReference type="Gene3D" id="1.20.58.760">
    <property type="entry name" value="Peptidase M41"/>
    <property type="match status" value="1"/>
</dbReference>
<evidence type="ECO:0000256" key="15">
    <source>
        <dbReference type="ARBA" id="ARBA00023049"/>
    </source>
</evidence>
<dbReference type="InterPro" id="IPR027417">
    <property type="entry name" value="P-loop_NTPase"/>
</dbReference>
<keyword evidence="7 18" id="KW-0812">Transmembrane</keyword>
<evidence type="ECO:0000256" key="2">
    <source>
        <dbReference type="ARBA" id="ARBA00004141"/>
    </source>
</evidence>
<evidence type="ECO:0000256" key="14">
    <source>
        <dbReference type="ARBA" id="ARBA00022989"/>
    </source>
</evidence>
<protein>
    <submittedName>
        <fullName evidence="20">Paraplegin</fullName>
    </submittedName>
</protein>
<dbReference type="FunFam" id="1.20.58.760:FF:000003">
    <property type="entry name" value="AFG3-like AAA ATPase 2"/>
    <property type="match status" value="1"/>
</dbReference>
<evidence type="ECO:0000256" key="9">
    <source>
        <dbReference type="ARBA" id="ARBA00022741"/>
    </source>
</evidence>
<evidence type="ECO:0000256" key="7">
    <source>
        <dbReference type="ARBA" id="ARBA00022692"/>
    </source>
</evidence>
<dbReference type="AlphaFoldDB" id="A0A210Q8J8"/>
<evidence type="ECO:0000256" key="18">
    <source>
        <dbReference type="SAM" id="Phobius"/>
    </source>
</evidence>
<keyword evidence="16 18" id="KW-0472">Membrane</keyword>
<dbReference type="GO" id="GO:0046872">
    <property type="term" value="F:metal ion binding"/>
    <property type="evidence" value="ECO:0007669"/>
    <property type="project" value="UniProtKB-KW"/>
</dbReference>
<evidence type="ECO:0000256" key="16">
    <source>
        <dbReference type="ARBA" id="ARBA00023136"/>
    </source>
</evidence>
<dbReference type="GO" id="GO:0016887">
    <property type="term" value="F:ATP hydrolysis activity"/>
    <property type="evidence" value="ECO:0007669"/>
    <property type="project" value="InterPro"/>
</dbReference>
<proteinExistence type="inferred from homology"/>
<feature type="compositionally biased region" description="Basic and acidic residues" evidence="17">
    <location>
        <begin position="773"/>
        <end position="786"/>
    </location>
</feature>
<dbReference type="GO" id="GO:0005745">
    <property type="term" value="C:m-AAA complex"/>
    <property type="evidence" value="ECO:0007669"/>
    <property type="project" value="TreeGrafter"/>
</dbReference>
<dbReference type="InterPro" id="IPR000642">
    <property type="entry name" value="Peptidase_M41"/>
</dbReference>
<keyword evidence="11" id="KW-0862">Zinc</keyword>
<dbReference type="InterPro" id="IPR003593">
    <property type="entry name" value="AAA+_ATPase"/>
</dbReference>
<keyword evidence="13" id="KW-0809">Transit peptide</keyword>
<keyword evidence="21" id="KW-1185">Reference proteome</keyword>
<reference evidence="20 21" key="1">
    <citation type="journal article" date="2017" name="Nat. Ecol. Evol.">
        <title>Scallop genome provides insights into evolution of bilaterian karyotype and development.</title>
        <authorList>
            <person name="Wang S."/>
            <person name="Zhang J."/>
            <person name="Jiao W."/>
            <person name="Li J."/>
            <person name="Xun X."/>
            <person name="Sun Y."/>
            <person name="Guo X."/>
            <person name="Huan P."/>
            <person name="Dong B."/>
            <person name="Zhang L."/>
            <person name="Hu X."/>
            <person name="Sun X."/>
            <person name="Wang J."/>
            <person name="Zhao C."/>
            <person name="Wang Y."/>
            <person name="Wang D."/>
            <person name="Huang X."/>
            <person name="Wang R."/>
            <person name="Lv J."/>
            <person name="Li Y."/>
            <person name="Zhang Z."/>
            <person name="Liu B."/>
            <person name="Lu W."/>
            <person name="Hui Y."/>
            <person name="Liang J."/>
            <person name="Zhou Z."/>
            <person name="Hou R."/>
            <person name="Li X."/>
            <person name="Liu Y."/>
            <person name="Li H."/>
            <person name="Ning X."/>
            <person name="Lin Y."/>
            <person name="Zhao L."/>
            <person name="Xing Q."/>
            <person name="Dou J."/>
            <person name="Li Y."/>
            <person name="Mao J."/>
            <person name="Guo H."/>
            <person name="Dou H."/>
            <person name="Li T."/>
            <person name="Mu C."/>
            <person name="Jiang W."/>
            <person name="Fu Q."/>
            <person name="Fu X."/>
            <person name="Miao Y."/>
            <person name="Liu J."/>
            <person name="Yu Q."/>
            <person name="Li R."/>
            <person name="Liao H."/>
            <person name="Li X."/>
            <person name="Kong Y."/>
            <person name="Jiang Z."/>
            <person name="Chourrout D."/>
            <person name="Li R."/>
            <person name="Bao Z."/>
        </authorList>
    </citation>
    <scope>NUCLEOTIDE SEQUENCE [LARGE SCALE GENOMIC DNA]</scope>
    <source>
        <strain evidence="20 21">PY_sf001</strain>
    </source>
</reference>
<comment type="cofactor">
    <cofactor evidence="1">
        <name>Zn(2+)</name>
        <dbReference type="ChEBI" id="CHEBI:29105"/>
    </cofactor>
</comment>